<evidence type="ECO:0000313" key="2">
    <source>
        <dbReference type="Proteomes" id="UP000660801"/>
    </source>
</evidence>
<gene>
    <name evidence="1" type="ORF">GCM10011510_13290</name>
</gene>
<name>A0A917EFF6_9STRE</name>
<reference evidence="1" key="2">
    <citation type="submission" date="2020-09" db="EMBL/GenBank/DDBJ databases">
        <authorList>
            <person name="Sun Q."/>
            <person name="Zhou Y."/>
        </authorList>
    </citation>
    <scope>NUCLEOTIDE SEQUENCE</scope>
    <source>
        <strain evidence="1">CGMCC 1.15533</strain>
    </source>
</reference>
<comment type="caution">
    <text evidence="1">The sequence shown here is derived from an EMBL/GenBank/DDBJ whole genome shotgun (WGS) entry which is preliminary data.</text>
</comment>
<evidence type="ECO:0000313" key="1">
    <source>
        <dbReference type="EMBL" id="GGE33238.1"/>
    </source>
</evidence>
<organism evidence="1 2">
    <name type="scientific">Streptococcus himalayensis</name>
    <dbReference type="NCBI Taxonomy" id="1888195"/>
    <lineage>
        <taxon>Bacteria</taxon>
        <taxon>Bacillati</taxon>
        <taxon>Bacillota</taxon>
        <taxon>Bacilli</taxon>
        <taxon>Lactobacillales</taxon>
        <taxon>Streptococcaceae</taxon>
        <taxon>Streptococcus</taxon>
    </lineage>
</organism>
<dbReference type="RefSeq" id="WP_068993041.1">
    <property type="nucleotide sequence ID" value="NZ_BMJN01000022.1"/>
</dbReference>
<dbReference type="AlphaFoldDB" id="A0A917EFF6"/>
<dbReference type="InterPro" id="IPR027879">
    <property type="entry name" value="DUF4649"/>
</dbReference>
<sequence length="71" mass="8194">MITLTYIDAYQTERTVQYENMDAFLLALSGCVTIPDHYQVTSVTENGETIPFQGRISELYQSMFTFQKQDT</sequence>
<keyword evidence="2" id="KW-1185">Reference proteome</keyword>
<proteinExistence type="predicted"/>
<accession>A0A917EFF6</accession>
<dbReference type="OrthoDB" id="2224402at2"/>
<dbReference type="Proteomes" id="UP000660801">
    <property type="component" value="Unassembled WGS sequence"/>
</dbReference>
<dbReference type="EMBL" id="BMJN01000022">
    <property type="protein sequence ID" value="GGE33238.1"/>
    <property type="molecule type" value="Genomic_DNA"/>
</dbReference>
<dbReference type="Gene3D" id="3.30.1490.390">
    <property type="match status" value="1"/>
</dbReference>
<reference evidence="1" key="1">
    <citation type="journal article" date="2014" name="Int. J. Syst. Evol. Microbiol.">
        <title>Complete genome sequence of Corynebacterium casei LMG S-19264T (=DSM 44701T), isolated from a smear-ripened cheese.</title>
        <authorList>
            <consortium name="US DOE Joint Genome Institute (JGI-PGF)"/>
            <person name="Walter F."/>
            <person name="Albersmeier A."/>
            <person name="Kalinowski J."/>
            <person name="Ruckert C."/>
        </authorList>
    </citation>
    <scope>NUCLEOTIDE SEQUENCE</scope>
    <source>
        <strain evidence="1">CGMCC 1.15533</strain>
    </source>
</reference>
<dbReference type="CDD" id="cd13784">
    <property type="entry name" value="SP_1775_like"/>
    <property type="match status" value="1"/>
</dbReference>
<protein>
    <submittedName>
        <fullName evidence="1">DUF4649 domain-containing protein</fullName>
    </submittedName>
</protein>
<dbReference type="Pfam" id="PF15507">
    <property type="entry name" value="DUF4649"/>
    <property type="match status" value="1"/>
</dbReference>